<dbReference type="Proteomes" id="UP000293764">
    <property type="component" value="Unassembled WGS sequence"/>
</dbReference>
<proteinExistence type="predicted"/>
<organism evidence="1 2">
    <name type="scientific">Pengzhenrongella frigida</name>
    <dbReference type="NCBI Taxonomy" id="1259133"/>
    <lineage>
        <taxon>Bacteria</taxon>
        <taxon>Bacillati</taxon>
        <taxon>Actinomycetota</taxon>
        <taxon>Actinomycetes</taxon>
        <taxon>Micrococcales</taxon>
        <taxon>Pengzhenrongella</taxon>
    </lineage>
</organism>
<dbReference type="RefSeq" id="WP_130101124.1">
    <property type="nucleotide sequence ID" value="NZ_SDWW01000004.1"/>
</dbReference>
<accession>A0A4Q5N376</accession>
<protein>
    <submittedName>
        <fullName evidence="1">Uncharacterized protein</fullName>
    </submittedName>
</protein>
<name>A0A4Q5N376_9MICO</name>
<sequence length="288" mass="29604">MVYTLSTPTIIAGDAATHPYAGQLLAALSAVFRLTEQGVTALGMCALDADPDATARAWDLAEYADASALTTAHALRTVSVGGRRGASEELSRARFGHVGDVARLVVAEAGRWPDRARVAVPGAGLSPGSAAAAAAVVAGWWVRPHLAAAPFEVLTEPWHAALRSQEGALVEAADLYGPRGGYVVDVQDRVGAKALTLDALASVRWAPGVWAAAMHSAAWAAFATGRLHSQLLAVVDVTSALVHAHPTAGAFALRSALPALHALTVAELMGDVLGDEPLAVLRLADGRG</sequence>
<keyword evidence="2" id="KW-1185">Reference proteome</keyword>
<evidence type="ECO:0000313" key="2">
    <source>
        <dbReference type="Proteomes" id="UP000293764"/>
    </source>
</evidence>
<dbReference type="AlphaFoldDB" id="A0A4Q5N376"/>
<dbReference type="EMBL" id="SDWW01000004">
    <property type="protein sequence ID" value="RYV52630.1"/>
    <property type="molecule type" value="Genomic_DNA"/>
</dbReference>
<evidence type="ECO:0000313" key="1">
    <source>
        <dbReference type="EMBL" id="RYV52630.1"/>
    </source>
</evidence>
<gene>
    <name evidence="1" type="ORF">EUA98_02740</name>
</gene>
<reference evidence="1 2" key="1">
    <citation type="submission" date="2019-01" db="EMBL/GenBank/DDBJ databases">
        <title>Novel species of Cellulomonas.</title>
        <authorList>
            <person name="Liu Q."/>
            <person name="Xin Y.-H."/>
        </authorList>
    </citation>
    <scope>NUCLEOTIDE SEQUENCE [LARGE SCALE GENOMIC DNA]</scope>
    <source>
        <strain evidence="1 2">HLT2-17</strain>
    </source>
</reference>
<comment type="caution">
    <text evidence="1">The sequence shown here is derived from an EMBL/GenBank/DDBJ whole genome shotgun (WGS) entry which is preliminary data.</text>
</comment>
<dbReference type="OrthoDB" id="9850572at2"/>